<feature type="transmembrane region" description="Helical" evidence="1">
    <location>
        <begin position="251"/>
        <end position="268"/>
    </location>
</feature>
<evidence type="ECO:0000313" key="2">
    <source>
        <dbReference type="EMBL" id="NTS65798.1"/>
    </source>
</evidence>
<dbReference type="EMBL" id="JABULH010000004">
    <property type="protein sequence ID" value="NTS65798.1"/>
    <property type="molecule type" value="Genomic_DNA"/>
</dbReference>
<reference evidence="2 3" key="1">
    <citation type="submission" date="2020-06" db="EMBL/GenBank/DDBJ databases">
        <title>Sphingomonas hominis sp. nov., a member of the Sphingomonas, isolated from the hair of a 22-year-old girl.</title>
        <authorList>
            <person name="Zhang D.-F."/>
            <person name="Cui X.-W."/>
        </authorList>
    </citation>
    <scope>NUCLEOTIDE SEQUENCE [LARGE SCALE GENOMIC DNA]</scope>
    <source>
        <strain evidence="2 3">HHU CXW</strain>
    </source>
</reference>
<comment type="caution">
    <text evidence="2">The sequence shown here is derived from an EMBL/GenBank/DDBJ whole genome shotgun (WGS) entry which is preliminary data.</text>
</comment>
<feature type="transmembrane region" description="Helical" evidence="1">
    <location>
        <begin position="274"/>
        <end position="301"/>
    </location>
</feature>
<organism evidence="2 3">
    <name type="scientific">Sphingomonas hominis</name>
    <dbReference type="NCBI Taxonomy" id="2741495"/>
    <lineage>
        <taxon>Bacteria</taxon>
        <taxon>Pseudomonadati</taxon>
        <taxon>Pseudomonadota</taxon>
        <taxon>Alphaproteobacteria</taxon>
        <taxon>Sphingomonadales</taxon>
        <taxon>Sphingomonadaceae</taxon>
        <taxon>Sphingomonas</taxon>
    </lineage>
</organism>
<feature type="transmembrane region" description="Helical" evidence="1">
    <location>
        <begin position="221"/>
        <end position="244"/>
    </location>
</feature>
<keyword evidence="3" id="KW-1185">Reference proteome</keyword>
<proteinExistence type="predicted"/>
<dbReference type="Proteomes" id="UP000621447">
    <property type="component" value="Unassembled WGS sequence"/>
</dbReference>
<evidence type="ECO:0000256" key="1">
    <source>
        <dbReference type="SAM" id="Phobius"/>
    </source>
</evidence>
<dbReference type="RefSeq" id="WP_174194411.1">
    <property type="nucleotide sequence ID" value="NZ_JABULH010000004.1"/>
</dbReference>
<feature type="transmembrane region" description="Helical" evidence="1">
    <location>
        <begin position="65"/>
        <end position="86"/>
    </location>
</feature>
<name>A0ABX2JHG2_9SPHN</name>
<keyword evidence="1" id="KW-0812">Transmembrane</keyword>
<feature type="transmembrane region" description="Helical" evidence="1">
    <location>
        <begin position="142"/>
        <end position="168"/>
    </location>
</feature>
<keyword evidence="1" id="KW-1133">Transmembrane helix</keyword>
<protein>
    <recommendedName>
        <fullName evidence="4">Integral membrane protein</fullName>
    </recommendedName>
</protein>
<evidence type="ECO:0008006" key="4">
    <source>
        <dbReference type="Google" id="ProtNLM"/>
    </source>
</evidence>
<accession>A0ABX2JHG2</accession>
<feature type="transmembrane region" description="Helical" evidence="1">
    <location>
        <begin position="98"/>
        <end position="119"/>
    </location>
</feature>
<keyword evidence="1" id="KW-0472">Membrane</keyword>
<evidence type="ECO:0000313" key="3">
    <source>
        <dbReference type="Proteomes" id="UP000621447"/>
    </source>
</evidence>
<feature type="transmembrane region" description="Helical" evidence="1">
    <location>
        <begin position="35"/>
        <end position="53"/>
    </location>
</feature>
<sequence length="313" mass="31841">MAVVSVTAAMLADPVTLGDNDHAAVVAAMRSGSDFYGLIGGIVPAGAFAGRLIPLPTLALVEMVARAFGTVVLLCGVLAAVLLVGWDRLGEVFADKRGRVLGALMLLGGTTATALLVIAEPHAGWCALLAGWSLLLRRRGRWIEAAAIACIAATIDPSAIVLALVMGAAAWHEGERREGLGWLIVITVTGVAWAAHCVALGRVGLGAVADGAQIGPFDMVAAAFLPMMPPALAAAALVIAIVGWSVVRGTLAVRTAAVAVVSPMIAYVPGMQSAAALALTLLPLGLVFAVEAGALLATAAISRRRITVTRVTR</sequence>
<feature type="transmembrane region" description="Helical" evidence="1">
    <location>
        <begin position="180"/>
        <end position="201"/>
    </location>
</feature>
<gene>
    <name evidence="2" type="ORF">HRV97_11560</name>
</gene>